<protein>
    <submittedName>
        <fullName evidence="7">Zinc ABC transporter substrate-binding protein</fullName>
    </submittedName>
</protein>
<dbReference type="SUPFAM" id="SSF53807">
    <property type="entry name" value="Helical backbone' metal receptor"/>
    <property type="match status" value="1"/>
</dbReference>
<dbReference type="PANTHER" id="PTHR42953:SF3">
    <property type="entry name" value="HIGH-AFFINITY ZINC UPTAKE SYSTEM PROTEIN ZNUA"/>
    <property type="match status" value="1"/>
</dbReference>
<dbReference type="InterPro" id="IPR006127">
    <property type="entry name" value="ZnuA-like"/>
</dbReference>
<keyword evidence="3 6" id="KW-0732">Signal</keyword>
<evidence type="ECO:0000256" key="6">
    <source>
        <dbReference type="SAM" id="SignalP"/>
    </source>
</evidence>
<feature type="coiled-coil region" evidence="5">
    <location>
        <begin position="164"/>
        <end position="191"/>
    </location>
</feature>
<dbReference type="Proteomes" id="UP000288669">
    <property type="component" value="Unassembled WGS sequence"/>
</dbReference>
<feature type="chain" id="PRO_5038797541" evidence="6">
    <location>
        <begin position="24"/>
        <end position="312"/>
    </location>
</feature>
<dbReference type="PANTHER" id="PTHR42953">
    <property type="entry name" value="HIGH-AFFINITY ZINC UPTAKE SYSTEM PROTEIN ZNUA-RELATED"/>
    <property type="match status" value="1"/>
</dbReference>
<dbReference type="EMBL" id="NGJZ01000001">
    <property type="protein sequence ID" value="RSU08500.1"/>
    <property type="molecule type" value="Genomic_DNA"/>
</dbReference>
<feature type="signal peptide" evidence="6">
    <location>
        <begin position="1"/>
        <end position="23"/>
    </location>
</feature>
<keyword evidence="8" id="KW-1185">Reference proteome</keyword>
<dbReference type="InterPro" id="IPR050492">
    <property type="entry name" value="Bact_metal-bind_prot9"/>
</dbReference>
<dbReference type="AlphaFoldDB" id="A0A430AK68"/>
<evidence type="ECO:0000256" key="1">
    <source>
        <dbReference type="ARBA" id="ARBA00011028"/>
    </source>
</evidence>
<evidence type="ECO:0000256" key="4">
    <source>
        <dbReference type="RuleBase" id="RU003512"/>
    </source>
</evidence>
<dbReference type="Pfam" id="PF01297">
    <property type="entry name" value="ZnuA"/>
    <property type="match status" value="1"/>
</dbReference>
<comment type="caution">
    <text evidence="7">The sequence shown here is derived from an EMBL/GenBank/DDBJ whole genome shotgun (WGS) entry which is preliminary data.</text>
</comment>
<dbReference type="RefSeq" id="WP_126823151.1">
    <property type="nucleotide sequence ID" value="NZ_JBHLWU010000001.1"/>
</dbReference>
<accession>A0A430AK68</accession>
<sequence>MKSKKWLGIILSVVFLLTLGACSQKETTSNDSKKLKVVTTFYPMYDFTKNVAGNTANISMLIGANTEPHDYEPSAKDIAKIQDADVFIYNSDEMETWVPSVLKQIDTKKTTVIEASKGITLMEGSEEEEEGHSHEGHSHAYDPHVWLDPVLAKQEVATIEKGFVKANNDQKKTYEKNADAYTKKLEALHTKYETALKDATNRNFVTQHTAFAYLAKRYNLNQMAISGLSPDQEPSAASLAKIEDYVKKNNVKIIFTEELASKKVAETVSSATGASLEVLSPIEGITEKNQAKGLDYIGVMEQNLTALQKVVK</sequence>
<keyword evidence="2 4" id="KW-0813">Transport</keyword>
<evidence type="ECO:0000313" key="7">
    <source>
        <dbReference type="EMBL" id="RSU08500.1"/>
    </source>
</evidence>
<dbReference type="OrthoDB" id="9810636at2"/>
<keyword evidence="5" id="KW-0175">Coiled coil</keyword>
<evidence type="ECO:0000256" key="5">
    <source>
        <dbReference type="SAM" id="Coils"/>
    </source>
</evidence>
<dbReference type="GO" id="GO:0046872">
    <property type="term" value="F:metal ion binding"/>
    <property type="evidence" value="ECO:0007669"/>
    <property type="project" value="InterPro"/>
</dbReference>
<gene>
    <name evidence="7" type="ORF">CBF30_04485</name>
</gene>
<dbReference type="GO" id="GO:0030001">
    <property type="term" value="P:metal ion transport"/>
    <property type="evidence" value="ECO:0007669"/>
    <property type="project" value="InterPro"/>
</dbReference>
<dbReference type="InterPro" id="IPR006128">
    <property type="entry name" value="Lipoprotein_PsaA-like"/>
</dbReference>
<evidence type="ECO:0000313" key="8">
    <source>
        <dbReference type="Proteomes" id="UP000288669"/>
    </source>
</evidence>
<proteinExistence type="inferred from homology"/>
<evidence type="ECO:0000256" key="2">
    <source>
        <dbReference type="ARBA" id="ARBA00022448"/>
    </source>
</evidence>
<reference evidence="7 8" key="1">
    <citation type="submission" date="2017-05" db="EMBL/GenBank/DDBJ databases">
        <title>Vagococcus spp. assemblies.</title>
        <authorList>
            <person name="Gulvik C.A."/>
        </authorList>
    </citation>
    <scope>NUCLEOTIDE SEQUENCE [LARGE SCALE GENOMIC DNA]</scope>
    <source>
        <strain evidence="7 8">DSM 24756</strain>
    </source>
</reference>
<evidence type="ECO:0000256" key="3">
    <source>
        <dbReference type="ARBA" id="ARBA00022729"/>
    </source>
</evidence>
<dbReference type="GO" id="GO:0007155">
    <property type="term" value="P:cell adhesion"/>
    <property type="evidence" value="ECO:0007669"/>
    <property type="project" value="InterPro"/>
</dbReference>
<dbReference type="InterPro" id="IPR006129">
    <property type="entry name" value="AdhesinB"/>
</dbReference>
<dbReference type="PROSITE" id="PS51257">
    <property type="entry name" value="PROKAR_LIPOPROTEIN"/>
    <property type="match status" value="1"/>
</dbReference>
<comment type="similarity">
    <text evidence="1 4">Belongs to the bacterial solute-binding protein 9 family.</text>
</comment>
<dbReference type="PRINTS" id="PR00691">
    <property type="entry name" value="ADHESINB"/>
</dbReference>
<name>A0A430AK68_9ENTE</name>
<dbReference type="Gene3D" id="3.40.50.1980">
    <property type="entry name" value="Nitrogenase molybdenum iron protein domain"/>
    <property type="match status" value="2"/>
</dbReference>
<dbReference type="PRINTS" id="PR00690">
    <property type="entry name" value="ADHESNFAMILY"/>
</dbReference>
<dbReference type="CDD" id="cd01017">
    <property type="entry name" value="AdcA"/>
    <property type="match status" value="1"/>
</dbReference>
<organism evidence="7 8">
    <name type="scientific">Vagococcus entomophilus</name>
    <dbReference type="NCBI Taxonomy" id="1160095"/>
    <lineage>
        <taxon>Bacteria</taxon>
        <taxon>Bacillati</taxon>
        <taxon>Bacillota</taxon>
        <taxon>Bacilli</taxon>
        <taxon>Lactobacillales</taxon>
        <taxon>Enterococcaceae</taxon>
        <taxon>Vagococcus</taxon>
    </lineage>
</organism>